<evidence type="ECO:0000313" key="2">
    <source>
        <dbReference type="EMBL" id="MEJ8566454.1"/>
    </source>
</evidence>
<evidence type="ECO:0000259" key="1">
    <source>
        <dbReference type="Pfam" id="PF01965"/>
    </source>
</evidence>
<dbReference type="Gene3D" id="3.40.50.880">
    <property type="match status" value="1"/>
</dbReference>
<name>A0AAW9RB39_9GAMM</name>
<dbReference type="EMBL" id="JAZHOG010000001">
    <property type="protein sequence ID" value="MEJ8566454.1"/>
    <property type="molecule type" value="Genomic_DNA"/>
</dbReference>
<proteinExistence type="predicted"/>
<dbReference type="Pfam" id="PF01965">
    <property type="entry name" value="DJ-1_PfpI"/>
    <property type="match status" value="1"/>
</dbReference>
<dbReference type="AlphaFoldDB" id="A0AAW9RB39"/>
<dbReference type="EC" id="4.2.1.-" evidence="2"/>
<keyword evidence="2" id="KW-0456">Lyase</keyword>
<dbReference type="PANTHER" id="PTHR43130">
    <property type="entry name" value="ARAC-FAMILY TRANSCRIPTIONAL REGULATOR"/>
    <property type="match status" value="1"/>
</dbReference>
<dbReference type="GO" id="GO:0006355">
    <property type="term" value="P:regulation of DNA-templated transcription"/>
    <property type="evidence" value="ECO:0007669"/>
    <property type="project" value="TreeGrafter"/>
</dbReference>
<dbReference type="PANTHER" id="PTHR43130:SF2">
    <property type="entry name" value="DJ-1_PFPI DOMAIN-CONTAINING PROTEIN"/>
    <property type="match status" value="1"/>
</dbReference>
<evidence type="ECO:0000313" key="3">
    <source>
        <dbReference type="Proteomes" id="UP001359886"/>
    </source>
</evidence>
<feature type="domain" description="DJ-1/PfpI" evidence="1">
    <location>
        <begin position="4"/>
        <end position="162"/>
    </location>
</feature>
<reference evidence="2 3" key="1">
    <citation type="submission" date="2024-02" db="EMBL/GenBank/DDBJ databases">
        <title>A novel Wenzhouxiangellaceae bacterium, isolated from coastal sediments.</title>
        <authorList>
            <person name="Du Z.-J."/>
            <person name="Ye Y.-Q."/>
            <person name="Zhang X.-Y."/>
        </authorList>
    </citation>
    <scope>NUCLEOTIDE SEQUENCE [LARGE SCALE GENOMIC DNA]</scope>
    <source>
        <strain evidence="2 3">CH-27</strain>
    </source>
</reference>
<accession>A0AAW9RB39</accession>
<dbReference type="RefSeq" id="WP_354693772.1">
    <property type="nucleotide sequence ID" value="NZ_JAZHOG010000001.1"/>
</dbReference>
<keyword evidence="3" id="KW-1185">Reference proteome</keyword>
<protein>
    <submittedName>
        <fullName evidence="2">DJ-1/PfpI family protein</fullName>
        <ecNumber evidence="2">4.2.1.-</ecNumber>
    </submittedName>
</protein>
<sequence>MQTAILLFDGMTVLDAIGPYEVLQSVPGVEVCFVAREKGEIRSDFKRLGLMADFTLAEVPQPDILIIPGTPFPESVTGDPAVLDWIRGAHESSTWTTSVCTGALGLGAAGVLEGRRATTHWLALDALKAFGATPVEERVVRDGKVWTAAGVSSGIDMALALVGEQFGDEAAQAAQLIIEYDPQPPCDAGSVKKAPAPLVAALREQFGDLMQGTGEA</sequence>
<gene>
    <name evidence="2" type="ORF">V3330_02345</name>
</gene>
<dbReference type="Proteomes" id="UP001359886">
    <property type="component" value="Unassembled WGS sequence"/>
</dbReference>
<organism evidence="2 3">
    <name type="scientific">Elongatibacter sediminis</name>
    <dbReference type="NCBI Taxonomy" id="3119006"/>
    <lineage>
        <taxon>Bacteria</taxon>
        <taxon>Pseudomonadati</taxon>
        <taxon>Pseudomonadota</taxon>
        <taxon>Gammaproteobacteria</taxon>
        <taxon>Chromatiales</taxon>
        <taxon>Wenzhouxiangellaceae</taxon>
        <taxon>Elongatibacter</taxon>
    </lineage>
</organism>
<dbReference type="InterPro" id="IPR052158">
    <property type="entry name" value="INH-QAR"/>
</dbReference>
<dbReference type="InterPro" id="IPR002818">
    <property type="entry name" value="DJ-1/PfpI"/>
</dbReference>
<dbReference type="CDD" id="cd03139">
    <property type="entry name" value="GATase1_PfpI_2"/>
    <property type="match status" value="1"/>
</dbReference>
<dbReference type="GO" id="GO:0016829">
    <property type="term" value="F:lyase activity"/>
    <property type="evidence" value="ECO:0007669"/>
    <property type="project" value="UniProtKB-KW"/>
</dbReference>
<comment type="caution">
    <text evidence="2">The sequence shown here is derived from an EMBL/GenBank/DDBJ whole genome shotgun (WGS) entry which is preliminary data.</text>
</comment>
<dbReference type="InterPro" id="IPR029062">
    <property type="entry name" value="Class_I_gatase-like"/>
</dbReference>
<dbReference type="SUPFAM" id="SSF52317">
    <property type="entry name" value="Class I glutamine amidotransferase-like"/>
    <property type="match status" value="1"/>
</dbReference>